<dbReference type="RefSeq" id="WP_093028329.1">
    <property type="nucleotide sequence ID" value="NZ_FNNZ01000002.1"/>
</dbReference>
<organism evidence="2 3">
    <name type="scientific">Thiocapsa roseopersicina</name>
    <dbReference type="NCBI Taxonomy" id="1058"/>
    <lineage>
        <taxon>Bacteria</taxon>
        <taxon>Pseudomonadati</taxon>
        <taxon>Pseudomonadota</taxon>
        <taxon>Gammaproteobacteria</taxon>
        <taxon>Chromatiales</taxon>
        <taxon>Chromatiaceae</taxon>
        <taxon>Thiocapsa</taxon>
    </lineage>
</organism>
<dbReference type="OrthoDB" id="9844946at2"/>
<dbReference type="EMBL" id="FNNZ01000002">
    <property type="protein sequence ID" value="SDW25941.1"/>
    <property type="molecule type" value="Genomic_DNA"/>
</dbReference>
<evidence type="ECO:0000256" key="1">
    <source>
        <dbReference type="SAM" id="MobiDB-lite"/>
    </source>
</evidence>
<evidence type="ECO:0000313" key="2">
    <source>
        <dbReference type="EMBL" id="SDW25941.1"/>
    </source>
</evidence>
<dbReference type="Proteomes" id="UP000198816">
    <property type="component" value="Unassembled WGS sequence"/>
</dbReference>
<dbReference type="AlphaFoldDB" id="A0A1H2S2V7"/>
<protein>
    <submittedName>
        <fullName evidence="2">Uncharacterized protein</fullName>
    </submittedName>
</protein>
<reference evidence="3" key="1">
    <citation type="submission" date="2016-10" db="EMBL/GenBank/DDBJ databases">
        <authorList>
            <person name="Varghese N."/>
            <person name="Submissions S."/>
        </authorList>
    </citation>
    <scope>NUCLEOTIDE SEQUENCE [LARGE SCALE GENOMIC DNA]</scope>
    <source>
        <strain evidence="3">DSM 217</strain>
    </source>
</reference>
<gene>
    <name evidence="2" type="ORF">SAMN05421783_102266</name>
</gene>
<keyword evidence="3" id="KW-1185">Reference proteome</keyword>
<accession>A0A1H2S2V7</accession>
<proteinExistence type="predicted"/>
<name>A0A1H2S2V7_THIRO</name>
<sequence>MSMPLVVVLVAATTGIAATVAVFDGRVESAQVVPAVTASADSAEGWTRRGVRPVGAVQRPETIGTSSAGPRRGMRGSPERTQVVPVAGSGDWTRRGTRSVPSS</sequence>
<feature type="region of interest" description="Disordered" evidence="1">
    <location>
        <begin position="41"/>
        <end position="103"/>
    </location>
</feature>
<evidence type="ECO:0000313" key="3">
    <source>
        <dbReference type="Proteomes" id="UP000198816"/>
    </source>
</evidence>